<name>A0A1H8FCL1_9BACL</name>
<dbReference type="EMBL" id="FODH01000001">
    <property type="protein sequence ID" value="SEN29285.1"/>
    <property type="molecule type" value="Genomic_DNA"/>
</dbReference>
<dbReference type="STRING" id="1333845.SAMN04487895_10166"/>
<dbReference type="CDD" id="cd00093">
    <property type="entry name" value="HTH_XRE"/>
    <property type="match status" value="1"/>
</dbReference>
<dbReference type="PANTHER" id="PTHR35010">
    <property type="entry name" value="BLL4672 PROTEIN-RELATED"/>
    <property type="match status" value="1"/>
</dbReference>
<dbReference type="SMART" id="SM00530">
    <property type="entry name" value="HTH_XRE"/>
    <property type="match status" value="1"/>
</dbReference>
<proteinExistence type="predicted"/>
<dbReference type="OrthoDB" id="5346389at2"/>
<feature type="domain" description="HTH cro/C1-type" evidence="1">
    <location>
        <begin position="39"/>
        <end position="86"/>
    </location>
</feature>
<accession>A0A1H8FCL1</accession>
<keyword evidence="5" id="KW-1185">Reference proteome</keyword>
<sequence length="274" mass="31937">MNTNQSSRALGHFIKSHRERLQPSKAGITHSFGRRRTPGLRREEVAYLANVSVTYYTWLEQGRDVNPSQEVLQKIGEALHLDKDEQLHLYALSEMNTWQADEIAEAVDSRSLYAIVEQLKYPSFITNEKSDVLAWNRAAEIVISDFASWPADDRYIMNIMFSDLKYRERMVNWDAFASYSVAVFRGICDRHPDQSEYRDRVDRLCRESAEFKSLWEKHEIRQKKVNRAVFHFAETGNLEFQIHYAAMIDGNPDLHWCIYTPVPGTGTEEKLLKL</sequence>
<dbReference type="PROSITE" id="PS50943">
    <property type="entry name" value="HTH_CROC1"/>
    <property type="match status" value="1"/>
</dbReference>
<dbReference type="Gene3D" id="1.10.260.40">
    <property type="entry name" value="lambda repressor-like DNA-binding domains"/>
    <property type="match status" value="1"/>
</dbReference>
<dbReference type="Proteomes" id="UP000683429">
    <property type="component" value="Chromosome"/>
</dbReference>
<dbReference type="RefSeq" id="WP_036599389.1">
    <property type="nucleotide sequence ID" value="NZ_CP076607.1"/>
</dbReference>
<organism evidence="3 4">
    <name type="scientific">Paenibacillus sophorae</name>
    <dbReference type="NCBI Taxonomy" id="1333845"/>
    <lineage>
        <taxon>Bacteria</taxon>
        <taxon>Bacillati</taxon>
        <taxon>Bacillota</taxon>
        <taxon>Bacilli</taxon>
        <taxon>Bacillales</taxon>
        <taxon>Paenibacillaceae</taxon>
        <taxon>Paenibacillus</taxon>
    </lineage>
</organism>
<dbReference type="Proteomes" id="UP000198809">
    <property type="component" value="Unassembled WGS sequence"/>
</dbReference>
<gene>
    <name evidence="2" type="ORF">KP014_17910</name>
    <name evidence="3" type="ORF">SAMN04487895_10166</name>
</gene>
<protein>
    <submittedName>
        <fullName evidence="2">Helix-turn-helix transcriptional regulator</fullName>
    </submittedName>
    <submittedName>
        <fullName evidence="3">Transcriptional regulator, contains XRE-family HTH domain</fullName>
    </submittedName>
</protein>
<dbReference type="GO" id="GO:0003677">
    <property type="term" value="F:DNA binding"/>
    <property type="evidence" value="ECO:0007669"/>
    <property type="project" value="InterPro"/>
</dbReference>
<dbReference type="InterPro" id="IPR001387">
    <property type="entry name" value="Cro/C1-type_HTH"/>
</dbReference>
<dbReference type="EMBL" id="CP076607">
    <property type="protein sequence ID" value="QWU13831.1"/>
    <property type="molecule type" value="Genomic_DNA"/>
</dbReference>
<evidence type="ECO:0000313" key="2">
    <source>
        <dbReference type="EMBL" id="QWU13831.1"/>
    </source>
</evidence>
<dbReference type="Pfam" id="PF13560">
    <property type="entry name" value="HTH_31"/>
    <property type="match status" value="1"/>
</dbReference>
<evidence type="ECO:0000259" key="1">
    <source>
        <dbReference type="PROSITE" id="PS50943"/>
    </source>
</evidence>
<dbReference type="SUPFAM" id="SSF47413">
    <property type="entry name" value="lambda repressor-like DNA-binding domains"/>
    <property type="match status" value="1"/>
</dbReference>
<dbReference type="AlphaFoldDB" id="A0A1H8FCL1"/>
<dbReference type="Pfam" id="PF17765">
    <property type="entry name" value="MLTR_LBD"/>
    <property type="match status" value="1"/>
</dbReference>
<dbReference type="Gene3D" id="3.30.450.180">
    <property type="match status" value="1"/>
</dbReference>
<reference evidence="3 4" key="1">
    <citation type="submission" date="2016-10" db="EMBL/GenBank/DDBJ databases">
        <authorList>
            <person name="de Groot N.N."/>
        </authorList>
    </citation>
    <scope>NUCLEOTIDE SEQUENCE [LARGE SCALE GENOMIC DNA]</scope>
    <source>
        <strain evidence="3 4">CGMCC 1.10238</strain>
    </source>
</reference>
<evidence type="ECO:0000313" key="4">
    <source>
        <dbReference type="Proteomes" id="UP000198809"/>
    </source>
</evidence>
<reference evidence="2 5" key="2">
    <citation type="submission" date="2021-06" db="EMBL/GenBank/DDBJ databases">
        <title>Whole genome sequence of Paenibacillus sophorae DSM23020 for comparative genomics.</title>
        <authorList>
            <person name="Kim M.-J."/>
            <person name="Lee G."/>
            <person name="Shin J.-H."/>
        </authorList>
    </citation>
    <scope>NUCLEOTIDE SEQUENCE [LARGE SCALE GENOMIC DNA]</scope>
    <source>
        <strain evidence="2 5">DSM 23020</strain>
    </source>
</reference>
<dbReference type="InterPro" id="IPR041413">
    <property type="entry name" value="MLTR_LBD"/>
</dbReference>
<evidence type="ECO:0000313" key="5">
    <source>
        <dbReference type="Proteomes" id="UP000683429"/>
    </source>
</evidence>
<dbReference type="InterPro" id="IPR010982">
    <property type="entry name" value="Lambda_DNA-bd_dom_sf"/>
</dbReference>
<evidence type="ECO:0000313" key="3">
    <source>
        <dbReference type="EMBL" id="SEN29285.1"/>
    </source>
</evidence>